<feature type="region of interest" description="Disordered" evidence="3">
    <location>
        <begin position="119"/>
        <end position="152"/>
    </location>
</feature>
<dbReference type="PANTHER" id="PTHR46550:SF4">
    <property type="entry name" value="F-BOX PROTEIN SKIP31-LIKE ISOFORM X1"/>
    <property type="match status" value="1"/>
</dbReference>
<dbReference type="SMART" id="SM00151">
    <property type="entry name" value="SWIB"/>
    <property type="match status" value="1"/>
</dbReference>
<evidence type="ECO:0000256" key="3">
    <source>
        <dbReference type="SAM" id="MobiDB-lite"/>
    </source>
</evidence>
<gene>
    <name evidence="5" type="ORF">K7X08_027668</name>
</gene>
<dbReference type="PANTHER" id="PTHR46550">
    <property type="entry name" value="F-BOX ONLY PROTEIN 3"/>
    <property type="match status" value="1"/>
</dbReference>
<dbReference type="CDD" id="cd10567">
    <property type="entry name" value="SWIB-MDM2_like"/>
    <property type="match status" value="1"/>
</dbReference>
<dbReference type="Gene3D" id="1.10.245.10">
    <property type="entry name" value="SWIB/MDM2 domain"/>
    <property type="match status" value="1"/>
</dbReference>
<dbReference type="EMBL" id="JAJAGQ010000017">
    <property type="protein sequence ID" value="KAJ8538447.1"/>
    <property type="molecule type" value="Genomic_DNA"/>
</dbReference>
<evidence type="ECO:0000313" key="5">
    <source>
        <dbReference type="EMBL" id="KAJ8538447.1"/>
    </source>
</evidence>
<sequence>MASSSRVFGNYCRTLMAAAKSSTKSTAPPTTTTATTAKETVKGRYKGILKPAPISPALGKFVGATEISRTDAVKKVWEYIKTNNLQNPANKKEINCDDKLKTIFAGKDKDEGKQLKVEDNNDKFGVEGEQSTDKIKDEAKEKVQEEESRGAKRMKVEEKQGKEKVNALLSSQSFALPIEFKAEGDCASSPAKMYETLMGKCNGASTNNIIRGPRTTETGILSKMPTELLHHILKFLSSEFLNGVSSDESLWRQYCLRWGLELPTKKPRECAWKKLYIKRDAEDMVEFVRNCPTEFKEYYIQMQAGKRSQAPLPSQINDDRTILDKTIADQVSIWKKSKGLGDNVVNDHACSGETCAYHQIGDVFVCEKTGNVHDETEPDVVRTYLLLMAILGFNISRKNMDSPGHIKFMSNNKLVRQTKQNHSWARVVLLEPIYWDITAMMRRNWKLLCAFADLTVITAEGCCRVLEMRNFLVGSALPPS</sequence>
<feature type="domain" description="DM2" evidence="4">
    <location>
        <begin position="47"/>
        <end position="127"/>
    </location>
</feature>
<keyword evidence="6" id="KW-1185">Reference proteome</keyword>
<comment type="caution">
    <text evidence="5">The sequence shown here is derived from an EMBL/GenBank/DDBJ whole genome shotgun (WGS) entry which is preliminary data.</text>
</comment>
<proteinExistence type="predicted"/>
<comment type="pathway">
    <text evidence="1">Protein modification; protein ubiquitination.</text>
</comment>
<protein>
    <recommendedName>
        <fullName evidence="4">DM2 domain-containing protein</fullName>
    </recommendedName>
</protein>
<name>A0A9Q1LJG6_9SOLA</name>
<dbReference type="InterPro" id="IPR036885">
    <property type="entry name" value="SWIB_MDM2_dom_sf"/>
</dbReference>
<dbReference type="InterPro" id="IPR019835">
    <property type="entry name" value="SWIB_domain"/>
</dbReference>
<dbReference type="GO" id="GO:0005737">
    <property type="term" value="C:cytoplasm"/>
    <property type="evidence" value="ECO:0007669"/>
    <property type="project" value="TreeGrafter"/>
</dbReference>
<accession>A0A9Q1LJG6</accession>
<dbReference type="Proteomes" id="UP001152561">
    <property type="component" value="Unassembled WGS sequence"/>
</dbReference>
<keyword evidence="2" id="KW-0833">Ubl conjugation pathway</keyword>
<dbReference type="InterPro" id="IPR036047">
    <property type="entry name" value="F-box-like_dom_sf"/>
</dbReference>
<organism evidence="5 6">
    <name type="scientific">Anisodus acutangulus</name>
    <dbReference type="NCBI Taxonomy" id="402998"/>
    <lineage>
        <taxon>Eukaryota</taxon>
        <taxon>Viridiplantae</taxon>
        <taxon>Streptophyta</taxon>
        <taxon>Embryophyta</taxon>
        <taxon>Tracheophyta</taxon>
        <taxon>Spermatophyta</taxon>
        <taxon>Magnoliopsida</taxon>
        <taxon>eudicotyledons</taxon>
        <taxon>Gunneridae</taxon>
        <taxon>Pentapetalae</taxon>
        <taxon>asterids</taxon>
        <taxon>lamiids</taxon>
        <taxon>Solanales</taxon>
        <taxon>Solanaceae</taxon>
        <taxon>Solanoideae</taxon>
        <taxon>Hyoscyameae</taxon>
        <taxon>Anisodus</taxon>
    </lineage>
</organism>
<dbReference type="PROSITE" id="PS51925">
    <property type="entry name" value="SWIB_MDM2"/>
    <property type="match status" value="1"/>
</dbReference>
<dbReference type="Pfam" id="PF02201">
    <property type="entry name" value="SWIB"/>
    <property type="match status" value="1"/>
</dbReference>
<dbReference type="SUPFAM" id="SSF47592">
    <property type="entry name" value="SWIB/MDM2 domain"/>
    <property type="match status" value="1"/>
</dbReference>
<dbReference type="SUPFAM" id="SSF81383">
    <property type="entry name" value="F-box domain"/>
    <property type="match status" value="1"/>
</dbReference>
<dbReference type="InterPro" id="IPR003121">
    <property type="entry name" value="SWIB_MDM2_domain"/>
</dbReference>
<evidence type="ECO:0000313" key="6">
    <source>
        <dbReference type="Proteomes" id="UP001152561"/>
    </source>
</evidence>
<dbReference type="InterPro" id="IPR052121">
    <property type="entry name" value="F-box_SCF_Substrate_Recog"/>
</dbReference>
<evidence type="ECO:0000256" key="2">
    <source>
        <dbReference type="ARBA" id="ARBA00022786"/>
    </source>
</evidence>
<dbReference type="OrthoDB" id="3219396at2759"/>
<reference evidence="6" key="1">
    <citation type="journal article" date="2023" name="Proc. Natl. Acad. Sci. U.S.A.">
        <title>Genomic and structural basis for evolution of tropane alkaloid biosynthesis.</title>
        <authorList>
            <person name="Wanga Y.-J."/>
            <person name="Taina T."/>
            <person name="Yua J.-Y."/>
            <person name="Lia J."/>
            <person name="Xua B."/>
            <person name="Chenc J."/>
            <person name="D'Auriad J.C."/>
            <person name="Huanga J.-P."/>
            <person name="Huanga S.-X."/>
        </authorList>
    </citation>
    <scope>NUCLEOTIDE SEQUENCE [LARGE SCALE GENOMIC DNA]</scope>
    <source>
        <strain evidence="6">cv. KIB-2019</strain>
    </source>
</reference>
<dbReference type="AlphaFoldDB" id="A0A9Q1LJG6"/>
<evidence type="ECO:0000259" key="4">
    <source>
        <dbReference type="PROSITE" id="PS51925"/>
    </source>
</evidence>
<evidence type="ECO:0000256" key="1">
    <source>
        <dbReference type="ARBA" id="ARBA00004906"/>
    </source>
</evidence>